<dbReference type="SUPFAM" id="SSF57701">
    <property type="entry name" value="Zn2/Cys6 DNA-binding domain"/>
    <property type="match status" value="1"/>
</dbReference>
<feature type="domain" description="Zn(2)-C6 fungal-type" evidence="3">
    <location>
        <begin position="38"/>
        <end position="68"/>
    </location>
</feature>
<keyword evidence="1" id="KW-0539">Nucleus</keyword>
<protein>
    <recommendedName>
        <fullName evidence="3">Zn(2)-C6 fungal-type domain-containing protein</fullName>
    </recommendedName>
</protein>
<dbReference type="Pfam" id="PF00172">
    <property type="entry name" value="Zn_clus"/>
    <property type="match status" value="1"/>
</dbReference>
<dbReference type="SMART" id="SM00066">
    <property type="entry name" value="GAL4"/>
    <property type="match status" value="1"/>
</dbReference>
<comment type="caution">
    <text evidence="4">The sequence shown here is derived from an EMBL/GenBank/DDBJ whole genome shotgun (WGS) entry which is preliminary data.</text>
</comment>
<reference evidence="4" key="1">
    <citation type="submission" date="2021-03" db="EMBL/GenBank/DDBJ databases">
        <authorList>
            <person name="Tagirdzhanova G."/>
        </authorList>
    </citation>
    <scope>NUCLEOTIDE SEQUENCE</scope>
</reference>
<name>A0A8H3J1Q8_9LECA</name>
<dbReference type="PANTHER" id="PTHR47256:SF1">
    <property type="entry name" value="ZN(II)2CYS6 TRANSCRIPTION FACTOR (EUROFUNG)"/>
    <property type="match status" value="1"/>
</dbReference>
<evidence type="ECO:0000259" key="3">
    <source>
        <dbReference type="PROSITE" id="PS50048"/>
    </source>
</evidence>
<organism evidence="4 5">
    <name type="scientific">Heterodermia speciosa</name>
    <dbReference type="NCBI Taxonomy" id="116794"/>
    <lineage>
        <taxon>Eukaryota</taxon>
        <taxon>Fungi</taxon>
        <taxon>Dikarya</taxon>
        <taxon>Ascomycota</taxon>
        <taxon>Pezizomycotina</taxon>
        <taxon>Lecanoromycetes</taxon>
        <taxon>OSLEUM clade</taxon>
        <taxon>Lecanoromycetidae</taxon>
        <taxon>Caliciales</taxon>
        <taxon>Physciaceae</taxon>
        <taxon>Heterodermia</taxon>
    </lineage>
</organism>
<dbReference type="AlphaFoldDB" id="A0A8H3J1Q8"/>
<evidence type="ECO:0000256" key="1">
    <source>
        <dbReference type="ARBA" id="ARBA00023242"/>
    </source>
</evidence>
<dbReference type="GO" id="GO:0000981">
    <property type="term" value="F:DNA-binding transcription factor activity, RNA polymerase II-specific"/>
    <property type="evidence" value="ECO:0007669"/>
    <property type="project" value="InterPro"/>
</dbReference>
<dbReference type="InterPro" id="IPR053187">
    <property type="entry name" value="Notoamide_regulator"/>
</dbReference>
<dbReference type="Proteomes" id="UP000664521">
    <property type="component" value="Unassembled WGS sequence"/>
</dbReference>
<gene>
    <name evidence="4" type="ORF">HETSPECPRED_001473</name>
</gene>
<accession>A0A8H3J1Q8</accession>
<proteinExistence type="predicted"/>
<keyword evidence="5" id="KW-1185">Reference proteome</keyword>
<dbReference type="InterPro" id="IPR036864">
    <property type="entry name" value="Zn2-C6_fun-type_DNA-bd_sf"/>
</dbReference>
<dbReference type="PROSITE" id="PS00463">
    <property type="entry name" value="ZN2_CY6_FUNGAL_1"/>
    <property type="match status" value="1"/>
</dbReference>
<feature type="region of interest" description="Disordered" evidence="2">
    <location>
        <begin position="1"/>
        <end position="30"/>
    </location>
</feature>
<evidence type="ECO:0000313" key="5">
    <source>
        <dbReference type="Proteomes" id="UP000664521"/>
    </source>
</evidence>
<dbReference type="Gene3D" id="4.10.240.10">
    <property type="entry name" value="Zn(2)-C6 fungal-type DNA-binding domain"/>
    <property type="match status" value="1"/>
</dbReference>
<evidence type="ECO:0000256" key="2">
    <source>
        <dbReference type="SAM" id="MobiDB-lite"/>
    </source>
</evidence>
<dbReference type="EMBL" id="CAJPDS010000124">
    <property type="protein sequence ID" value="CAF9939071.1"/>
    <property type="molecule type" value="Genomic_DNA"/>
</dbReference>
<evidence type="ECO:0000313" key="4">
    <source>
        <dbReference type="EMBL" id="CAF9939071.1"/>
    </source>
</evidence>
<dbReference type="CDD" id="cd00067">
    <property type="entry name" value="GAL4"/>
    <property type="match status" value="1"/>
</dbReference>
<dbReference type="InterPro" id="IPR001138">
    <property type="entry name" value="Zn2Cys6_DnaBD"/>
</dbReference>
<dbReference type="PANTHER" id="PTHR47256">
    <property type="entry name" value="ZN(II)2CYS6 TRANSCRIPTION FACTOR (EUROFUNG)-RELATED"/>
    <property type="match status" value="1"/>
</dbReference>
<dbReference type="OrthoDB" id="10261408at2759"/>
<dbReference type="GO" id="GO:0008270">
    <property type="term" value="F:zinc ion binding"/>
    <property type="evidence" value="ECO:0007669"/>
    <property type="project" value="InterPro"/>
</dbReference>
<dbReference type="PROSITE" id="PS50048">
    <property type="entry name" value="ZN2_CY6_FUNGAL_2"/>
    <property type="match status" value="1"/>
</dbReference>
<sequence>MSQAPRPLQAGAPGGSSPVNSPPSAPAGRRRSALIAVACERCRKKKAKCEGQRPSCAKCVQADESCVYEVGEDETRYTALKKINKALVDDNSEMQQLLDFLRTRSEAEALDILHRLRSGAHPSSVLELVRDGDLLLQASTRQWSGHDGDVDRGTGSTRPEHDNKKAAYLVKDQCGSRSDSFETHGESNAEKLVNMERKYAALKNDMDRMQELYRYIHAMPEAEITKVVLRIRSSKDPLTVLDFLSNVGSVIQ</sequence>